<comment type="similarity">
    <text evidence="1 9">Belongs to the Tango11 family.</text>
</comment>
<comment type="subcellular location">
    <subcellularLocation>
        <location evidence="9">Mitochondrion outer membrane</location>
        <topology evidence="9">Single-pass type IV membrane protein</topology>
    </subcellularLocation>
    <subcellularLocation>
        <location evidence="9">Peroxisome</location>
    </subcellularLocation>
</comment>
<dbReference type="Proteomes" id="UP000614601">
    <property type="component" value="Unassembled WGS sequence"/>
</dbReference>
<dbReference type="GO" id="GO:0090314">
    <property type="term" value="P:positive regulation of protein targeting to membrane"/>
    <property type="evidence" value="ECO:0007669"/>
    <property type="project" value="UniProtKB-UniRule"/>
</dbReference>
<dbReference type="OrthoDB" id="5986838at2759"/>
<feature type="domain" description="Mff-like" evidence="11">
    <location>
        <begin position="101"/>
        <end position="166"/>
    </location>
</feature>
<protein>
    <recommendedName>
        <fullName evidence="9">Mitochondrial fission factor</fullName>
    </recommendedName>
</protein>
<keyword evidence="2 9" id="KW-0812">Transmembrane</keyword>
<gene>
    <name evidence="12" type="ORF">BOKJ2_LOCUS13449</name>
</gene>
<evidence type="ECO:0000256" key="6">
    <source>
        <dbReference type="ARBA" id="ARBA00023128"/>
    </source>
</evidence>
<dbReference type="GO" id="GO:0090141">
    <property type="term" value="P:positive regulation of mitochondrial fission"/>
    <property type="evidence" value="ECO:0007669"/>
    <property type="project" value="UniProtKB-UniRule"/>
</dbReference>
<keyword evidence="8 9" id="KW-0576">Peroxisome</keyword>
<accession>A0A811LMS2</accession>
<feature type="region of interest" description="Disordered" evidence="10">
    <location>
        <begin position="1"/>
        <end position="23"/>
    </location>
</feature>
<reference evidence="12" key="1">
    <citation type="submission" date="2020-09" db="EMBL/GenBank/DDBJ databases">
        <authorList>
            <person name="Kikuchi T."/>
        </authorList>
    </citation>
    <scope>NUCLEOTIDE SEQUENCE</scope>
    <source>
        <strain evidence="12">SH1</strain>
    </source>
</reference>
<evidence type="ECO:0000259" key="11">
    <source>
        <dbReference type="Pfam" id="PF05644"/>
    </source>
</evidence>
<sequence>MEVPSHLYLGNRKKGQRTQSIGSAQDMLVPDKIVVGEGGRLMAHTKDPLEVVKDKLVVADSTERVSPMPDRLTANEYPPQTKRAYKRAYPVVFESQESLHAAESITNLNNSLAVDMDPLRELKNVRRHLGRLATRVLELEDENQRRTVREYGLWSFVTAGFIILAFMIRKK</sequence>
<evidence type="ECO:0000256" key="3">
    <source>
        <dbReference type="ARBA" id="ARBA00022787"/>
    </source>
</evidence>
<dbReference type="InterPro" id="IPR008518">
    <property type="entry name" value="Mff/Tango-11"/>
</dbReference>
<evidence type="ECO:0000256" key="10">
    <source>
        <dbReference type="SAM" id="MobiDB-lite"/>
    </source>
</evidence>
<dbReference type="PANTHER" id="PTHR16501">
    <property type="entry name" value="TRANSPORT AND GOLGI ORGANIZATION PROTEIN 11"/>
    <property type="match status" value="1"/>
</dbReference>
<evidence type="ECO:0000313" key="13">
    <source>
        <dbReference type="Proteomes" id="UP000614601"/>
    </source>
</evidence>
<evidence type="ECO:0000256" key="4">
    <source>
        <dbReference type="ARBA" id="ARBA00022989"/>
    </source>
</evidence>
<keyword evidence="3 9" id="KW-1000">Mitochondrion outer membrane</keyword>
<keyword evidence="6 9" id="KW-0496">Mitochondrion</keyword>
<dbReference type="GO" id="GO:0005777">
    <property type="term" value="C:peroxisome"/>
    <property type="evidence" value="ECO:0007669"/>
    <property type="project" value="UniProtKB-SubCell"/>
</dbReference>
<dbReference type="EMBL" id="CAJFDH010000006">
    <property type="protein sequence ID" value="CAD5229390.1"/>
    <property type="molecule type" value="Genomic_DNA"/>
</dbReference>
<comment type="function">
    <text evidence="9">Plays a role in mitochondrial and peroxisomal fission. Promotes the recruitment and association of the fission mediator dynamin-related protein 1 (DNM1L) to the mitochondrial surface.</text>
</comment>
<keyword evidence="13" id="KW-1185">Reference proteome</keyword>
<dbReference type="EMBL" id="CAJFCW020000006">
    <property type="protein sequence ID" value="CAG9126563.1"/>
    <property type="molecule type" value="Genomic_DNA"/>
</dbReference>
<evidence type="ECO:0000313" key="12">
    <source>
        <dbReference type="EMBL" id="CAD5229390.1"/>
    </source>
</evidence>
<dbReference type="Pfam" id="PF05644">
    <property type="entry name" value="Miff"/>
    <property type="match status" value="1"/>
</dbReference>
<proteinExistence type="inferred from homology"/>
<keyword evidence="7 9" id="KW-0472">Membrane</keyword>
<dbReference type="GO" id="GO:0000266">
    <property type="term" value="P:mitochondrial fission"/>
    <property type="evidence" value="ECO:0007669"/>
    <property type="project" value="UniProtKB-UniRule"/>
</dbReference>
<dbReference type="GO" id="GO:0005741">
    <property type="term" value="C:mitochondrial outer membrane"/>
    <property type="evidence" value="ECO:0007669"/>
    <property type="project" value="UniProtKB-SubCell"/>
</dbReference>
<dbReference type="AlphaFoldDB" id="A0A811LMS2"/>
<evidence type="ECO:0000256" key="8">
    <source>
        <dbReference type="ARBA" id="ARBA00023140"/>
    </source>
</evidence>
<evidence type="ECO:0000256" key="1">
    <source>
        <dbReference type="ARBA" id="ARBA00009806"/>
    </source>
</evidence>
<organism evidence="12 13">
    <name type="scientific">Bursaphelenchus okinawaensis</name>
    <dbReference type="NCBI Taxonomy" id="465554"/>
    <lineage>
        <taxon>Eukaryota</taxon>
        <taxon>Metazoa</taxon>
        <taxon>Ecdysozoa</taxon>
        <taxon>Nematoda</taxon>
        <taxon>Chromadorea</taxon>
        <taxon>Rhabditida</taxon>
        <taxon>Tylenchina</taxon>
        <taxon>Tylenchomorpha</taxon>
        <taxon>Aphelenchoidea</taxon>
        <taxon>Aphelenchoididae</taxon>
        <taxon>Bursaphelenchus</taxon>
    </lineage>
</organism>
<evidence type="ECO:0000256" key="9">
    <source>
        <dbReference type="RuleBase" id="RU368040"/>
    </source>
</evidence>
<evidence type="ECO:0000256" key="2">
    <source>
        <dbReference type="ARBA" id="ARBA00022692"/>
    </source>
</evidence>
<feature type="transmembrane region" description="Helical" evidence="9">
    <location>
        <begin position="151"/>
        <end position="168"/>
    </location>
</feature>
<keyword evidence="5" id="KW-0175">Coiled coil</keyword>
<dbReference type="Proteomes" id="UP000783686">
    <property type="component" value="Unassembled WGS sequence"/>
</dbReference>
<evidence type="ECO:0000256" key="5">
    <source>
        <dbReference type="ARBA" id="ARBA00023054"/>
    </source>
</evidence>
<evidence type="ECO:0000256" key="7">
    <source>
        <dbReference type="ARBA" id="ARBA00023136"/>
    </source>
</evidence>
<name>A0A811LMS2_9BILA</name>
<comment type="caution">
    <text evidence="12">The sequence shown here is derived from an EMBL/GenBank/DDBJ whole genome shotgun (WGS) entry which is preliminary data.</text>
</comment>
<keyword evidence="4 9" id="KW-1133">Transmembrane helix</keyword>
<dbReference type="PANTHER" id="PTHR16501:SF6">
    <property type="entry name" value="TRANSPORT AND GOLGI ORGANIZATION PROTEIN 11"/>
    <property type="match status" value="1"/>
</dbReference>
<dbReference type="InterPro" id="IPR039433">
    <property type="entry name" value="Mff-like_dom"/>
</dbReference>